<dbReference type="EMBL" id="CP053716">
    <property type="protein sequence ID" value="QKF07747.1"/>
    <property type="molecule type" value="Genomic_DNA"/>
</dbReference>
<dbReference type="Proteomes" id="UP000503297">
    <property type="component" value="Chromosome"/>
</dbReference>
<proteinExistence type="predicted"/>
<sequence length="258" mass="27146">MKRKNRQHPAMKALAGLVVVAGLVGGIGLGVASANNGSSQADTFGIDRAARAQGSSANAFATQATDTLYTSSALQGTAPRSIAVGIDAIEQEERAAAEAERVAREAENAAAVSRARTAQARQGLDGTSMGLAGVDFSVGHDAFVQEWSVRIDSFLQGSPLAGYGATFAEAAWDNGVDPRWSPAISNTESSRGSVCFLPYNAWGWGASSWTSWDEAIRVHVEGLARGYGYTISPSNAARYCPPNADHWFDSTLSSMKRI</sequence>
<dbReference type="RefSeq" id="WP_172166444.1">
    <property type="nucleotide sequence ID" value="NZ_CP053716.1"/>
</dbReference>
<protein>
    <submittedName>
        <fullName evidence="1">CMP-2-keto-3-deoxyoctulosonic acid synthetase</fullName>
    </submittedName>
</protein>
<evidence type="ECO:0000313" key="1">
    <source>
        <dbReference type="EMBL" id="QKF07747.1"/>
    </source>
</evidence>
<dbReference type="KEGG" id="bwa:HLV38_06225"/>
<dbReference type="AlphaFoldDB" id="A0A6M8J2C5"/>
<name>A0A6M8J2C5_9ACTN</name>
<accession>A0A6M8J2C5</accession>
<reference evidence="2" key="1">
    <citation type="submission" date="2020-05" db="EMBL/GenBank/DDBJ databases">
        <title>Novel species in genus Nocardioides.</title>
        <authorList>
            <person name="Zhang G."/>
        </authorList>
    </citation>
    <scope>NUCLEOTIDE SEQUENCE [LARGE SCALE GENOMIC DNA]</scope>
    <source>
        <strain evidence="2">zg-1050</strain>
    </source>
</reference>
<organism evidence="1 2">
    <name type="scientific">Berryella wangjianweii</name>
    <dbReference type="NCBI Taxonomy" id="2734634"/>
    <lineage>
        <taxon>Bacteria</taxon>
        <taxon>Bacillati</taxon>
        <taxon>Actinomycetota</taxon>
        <taxon>Coriobacteriia</taxon>
        <taxon>Eggerthellales</taxon>
        <taxon>Eggerthellaceae</taxon>
        <taxon>Berryella</taxon>
    </lineage>
</organism>
<keyword evidence="2" id="KW-1185">Reference proteome</keyword>
<evidence type="ECO:0000313" key="2">
    <source>
        <dbReference type="Proteomes" id="UP000503297"/>
    </source>
</evidence>
<gene>
    <name evidence="1" type="ORF">HLV38_06225</name>
</gene>